<keyword evidence="8" id="KW-1185">Reference proteome</keyword>
<dbReference type="AlphaFoldDB" id="A0A0D3I9C7"/>
<dbReference type="GeneID" id="17254013"/>
<evidence type="ECO:0000256" key="1">
    <source>
        <dbReference type="ARBA" id="ARBA00004496"/>
    </source>
</evidence>
<evidence type="ECO:0000256" key="3">
    <source>
        <dbReference type="ARBA" id="ARBA00022490"/>
    </source>
</evidence>
<feature type="region of interest" description="Disordered" evidence="6">
    <location>
        <begin position="1"/>
        <end position="29"/>
    </location>
</feature>
<dbReference type="GO" id="GO:0019202">
    <property type="term" value="F:amino acid kinase activity"/>
    <property type="evidence" value="ECO:0007669"/>
    <property type="project" value="TreeGrafter"/>
</dbReference>
<evidence type="ECO:0000313" key="8">
    <source>
        <dbReference type="Proteomes" id="UP000013827"/>
    </source>
</evidence>
<comment type="similarity">
    <text evidence="2">Belongs to the aminoglycoside phosphotransferase family.</text>
</comment>
<evidence type="ECO:0000256" key="4">
    <source>
        <dbReference type="ARBA" id="ARBA00022679"/>
    </source>
</evidence>
<keyword evidence="5" id="KW-0418">Kinase</keyword>
<feature type="compositionally biased region" description="Low complexity" evidence="6">
    <location>
        <begin position="1"/>
        <end position="15"/>
    </location>
</feature>
<evidence type="ECO:0000313" key="7">
    <source>
        <dbReference type="EnsemblProtists" id="EOD07862"/>
    </source>
</evidence>
<dbReference type="RefSeq" id="XP_005760291.1">
    <property type="nucleotide sequence ID" value="XM_005760234.1"/>
</dbReference>
<dbReference type="InterPro" id="IPR050249">
    <property type="entry name" value="Pseudomonas-type_ThrB"/>
</dbReference>
<evidence type="ECO:0000256" key="2">
    <source>
        <dbReference type="ARBA" id="ARBA00006219"/>
    </source>
</evidence>
<dbReference type="PaxDb" id="2903-EOD07862"/>
<reference evidence="7" key="2">
    <citation type="submission" date="2024-10" db="UniProtKB">
        <authorList>
            <consortium name="EnsemblProtists"/>
        </authorList>
    </citation>
    <scope>IDENTIFICATION</scope>
</reference>
<sequence>MSRSLADAAATALDSNPLGDEESRKVEKPVANSARCIELARSLFGIEPLTGSVRDLDSYDDRNFYCKATSSRPELKAAADCHACGDPPGSFHFVVKVHNGVESLSPGFIECQNLAMELVRAAGVWCPRALPSLEGRQIAFAEQPLADGS</sequence>
<dbReference type="PANTHER" id="PTHR21064:SF1">
    <property type="entry name" value="HYDROXYLYSINE KINASE"/>
    <property type="match status" value="1"/>
</dbReference>
<evidence type="ECO:0000256" key="5">
    <source>
        <dbReference type="ARBA" id="ARBA00022777"/>
    </source>
</evidence>
<comment type="subcellular location">
    <subcellularLocation>
        <location evidence="1">Cytoplasm</location>
    </subcellularLocation>
</comment>
<dbReference type="EnsemblProtists" id="EOD07862">
    <property type="protein sequence ID" value="EOD07862"/>
    <property type="gene ID" value="EMIHUDRAFT_258440"/>
</dbReference>
<keyword evidence="3" id="KW-0963">Cytoplasm</keyword>
<dbReference type="HOGENOM" id="CLU_1754533_0_0_1"/>
<dbReference type="STRING" id="2903.R1BET6"/>
<dbReference type="GO" id="GO:0005737">
    <property type="term" value="C:cytoplasm"/>
    <property type="evidence" value="ECO:0007669"/>
    <property type="project" value="UniProtKB-SubCell"/>
</dbReference>
<dbReference type="KEGG" id="ehx:EMIHUDRAFT_258440"/>
<evidence type="ECO:0000256" key="6">
    <source>
        <dbReference type="SAM" id="MobiDB-lite"/>
    </source>
</evidence>
<name>A0A0D3I9C7_EMIH1</name>
<dbReference type="PANTHER" id="PTHR21064">
    <property type="entry name" value="AMINOGLYCOSIDE PHOSPHOTRANSFERASE DOMAIN-CONTAINING PROTEIN-RELATED"/>
    <property type="match status" value="1"/>
</dbReference>
<protein>
    <submittedName>
        <fullName evidence="7">Uncharacterized protein</fullName>
    </submittedName>
</protein>
<reference evidence="8" key="1">
    <citation type="journal article" date="2013" name="Nature">
        <title>Pan genome of the phytoplankton Emiliania underpins its global distribution.</title>
        <authorList>
            <person name="Read B.A."/>
            <person name="Kegel J."/>
            <person name="Klute M.J."/>
            <person name="Kuo A."/>
            <person name="Lefebvre S.C."/>
            <person name="Maumus F."/>
            <person name="Mayer C."/>
            <person name="Miller J."/>
            <person name="Monier A."/>
            <person name="Salamov A."/>
            <person name="Young J."/>
            <person name="Aguilar M."/>
            <person name="Claverie J.M."/>
            <person name="Frickenhaus S."/>
            <person name="Gonzalez K."/>
            <person name="Herman E.K."/>
            <person name="Lin Y.C."/>
            <person name="Napier J."/>
            <person name="Ogata H."/>
            <person name="Sarno A.F."/>
            <person name="Shmutz J."/>
            <person name="Schroeder D."/>
            <person name="de Vargas C."/>
            <person name="Verret F."/>
            <person name="von Dassow P."/>
            <person name="Valentin K."/>
            <person name="Van de Peer Y."/>
            <person name="Wheeler G."/>
            <person name="Dacks J.B."/>
            <person name="Delwiche C.F."/>
            <person name="Dyhrman S.T."/>
            <person name="Glockner G."/>
            <person name="John U."/>
            <person name="Richards T."/>
            <person name="Worden A.Z."/>
            <person name="Zhang X."/>
            <person name="Grigoriev I.V."/>
            <person name="Allen A.E."/>
            <person name="Bidle K."/>
            <person name="Borodovsky M."/>
            <person name="Bowler C."/>
            <person name="Brownlee C."/>
            <person name="Cock J.M."/>
            <person name="Elias M."/>
            <person name="Gladyshev V.N."/>
            <person name="Groth M."/>
            <person name="Guda C."/>
            <person name="Hadaegh A."/>
            <person name="Iglesias-Rodriguez M.D."/>
            <person name="Jenkins J."/>
            <person name="Jones B.M."/>
            <person name="Lawson T."/>
            <person name="Leese F."/>
            <person name="Lindquist E."/>
            <person name="Lobanov A."/>
            <person name="Lomsadze A."/>
            <person name="Malik S.B."/>
            <person name="Marsh M.E."/>
            <person name="Mackinder L."/>
            <person name="Mock T."/>
            <person name="Mueller-Roeber B."/>
            <person name="Pagarete A."/>
            <person name="Parker M."/>
            <person name="Probert I."/>
            <person name="Quesneville H."/>
            <person name="Raines C."/>
            <person name="Rensing S.A."/>
            <person name="Riano-Pachon D.M."/>
            <person name="Richier S."/>
            <person name="Rokitta S."/>
            <person name="Shiraiwa Y."/>
            <person name="Soanes D.M."/>
            <person name="van der Giezen M."/>
            <person name="Wahlund T.M."/>
            <person name="Williams B."/>
            <person name="Wilson W."/>
            <person name="Wolfe G."/>
            <person name="Wurch L.L."/>
        </authorList>
    </citation>
    <scope>NUCLEOTIDE SEQUENCE</scope>
</reference>
<accession>A0A0D3I9C7</accession>
<keyword evidence="4" id="KW-0808">Transferase</keyword>
<dbReference type="Proteomes" id="UP000013827">
    <property type="component" value="Unassembled WGS sequence"/>
</dbReference>
<proteinExistence type="inferred from homology"/>
<organism evidence="7 8">
    <name type="scientific">Emiliania huxleyi (strain CCMP1516)</name>
    <dbReference type="NCBI Taxonomy" id="280463"/>
    <lineage>
        <taxon>Eukaryota</taxon>
        <taxon>Haptista</taxon>
        <taxon>Haptophyta</taxon>
        <taxon>Prymnesiophyceae</taxon>
        <taxon>Isochrysidales</taxon>
        <taxon>Noelaerhabdaceae</taxon>
        <taxon>Emiliania</taxon>
    </lineage>
</organism>